<dbReference type="InterPro" id="IPR051681">
    <property type="entry name" value="Ser/Thr_Kinases-Pseudokinases"/>
</dbReference>
<dbReference type="InterPro" id="IPR036390">
    <property type="entry name" value="WH_DNA-bd_sf"/>
</dbReference>
<evidence type="ECO:0000259" key="2">
    <source>
        <dbReference type="PROSITE" id="PS50011"/>
    </source>
</evidence>
<protein>
    <submittedName>
        <fullName evidence="5">Aste57867_16476 protein</fullName>
    </submittedName>
</protein>
<dbReference type="PROSITE" id="PS50011">
    <property type="entry name" value="PROTEIN_KINASE_DOM"/>
    <property type="match status" value="1"/>
</dbReference>
<sequence length="784" mass="87425">MDTMNSTTILNAVTAAPIAARPSAAVMQAAALEKAYQQYRVLQVVYALSYATMFALTTTLIVYLRRNRSTAYKGDSTATRKVILPSFEPLFWVIAVLTGLYTLYFIFAILFDYISPVMSPVFGEVLVQGRQFMLYLVVAFLLQRSVSRPALVRAILVAVGLATIPIATAKIILDTHTTGTTQFIIVAIYRTLLMVGFVCLAVRPLSRASVRAQRELSFFALVYFGLVYIYNTLFYKNDYVNAMNVVFCTVTWASLGPFFIWRLLKADTEHWRGLSDRACEFQQLFRENQGMQEIVSDQGLHVLLEMHRKDIIDFAHLELARQIAAGASANVYRGYLRSSTEVAVKAYSPTEISEATILAFSQEAALCAALKHPNIVQFHGLCICPPSICLVYELCRGSLEDALITQSSRDYAEPLWPQLCYMLDAARAVAYLHSFSPPFIHRDIKPANYLLSTSNVIKLTDFGESRSMAVKMTDAALAEERKMSVRGTVDYMAPEMIDCKQGQAVYNEMADIFSLAITLWDILHPGREKYPTSKGNHLNIYRMVLDGQRPPIDPEVPQTLHDLLENAWNADPDFRPTAKTIVSTLEEMQQDLCGQIAHLLSGTVVYSTIRPSKLKGGKGGKATTTTTTTFTGENLAQCLFQHKYAFEDEEALRFGNALMDAGCLHHTKHAVPFEISATTQYTFDSYQLDLHEPCDEAGDSTFGDGSGYTGTTMWGDGGNGTCACRKLGQGHGKPAMKRKNLFRHRKHDKHDVAVNLLTDNTNDMDYTAFDTAKSNMHMLSLHTP</sequence>
<dbReference type="Gene3D" id="3.30.200.20">
    <property type="entry name" value="Phosphorylase Kinase, domain 1"/>
    <property type="match status" value="1"/>
</dbReference>
<reference evidence="4" key="2">
    <citation type="submission" date="2019-06" db="EMBL/GenBank/DDBJ databases">
        <title>Genomics analysis of Aphanomyces spp. identifies a new class of oomycete effector associated with host adaptation.</title>
        <authorList>
            <person name="Gaulin E."/>
        </authorList>
    </citation>
    <scope>NUCLEOTIDE SEQUENCE</scope>
    <source>
        <strain evidence="4">CBS 578.67</strain>
    </source>
</reference>
<dbReference type="SUPFAM" id="SSF46785">
    <property type="entry name" value="Winged helix' DNA-binding domain"/>
    <property type="match status" value="1"/>
</dbReference>
<dbReference type="PROSITE" id="PS00108">
    <property type="entry name" value="PROTEIN_KINASE_ST"/>
    <property type="match status" value="1"/>
</dbReference>
<keyword evidence="6" id="KW-1185">Reference proteome</keyword>
<dbReference type="PANTHER" id="PTHR44329:SF289">
    <property type="entry name" value="SERINE_THREONINE-PROTEIN KINASE VIK"/>
    <property type="match status" value="1"/>
</dbReference>
<dbReference type="InterPro" id="IPR001245">
    <property type="entry name" value="Ser-Thr/Tyr_kinase_cat_dom"/>
</dbReference>
<dbReference type="GO" id="GO:0005524">
    <property type="term" value="F:ATP binding"/>
    <property type="evidence" value="ECO:0007669"/>
    <property type="project" value="InterPro"/>
</dbReference>
<dbReference type="SUPFAM" id="SSF56112">
    <property type="entry name" value="Protein kinase-like (PK-like)"/>
    <property type="match status" value="1"/>
</dbReference>
<reference evidence="5 6" key="1">
    <citation type="submission" date="2019-03" db="EMBL/GenBank/DDBJ databases">
        <authorList>
            <person name="Gaulin E."/>
            <person name="Dumas B."/>
        </authorList>
    </citation>
    <scope>NUCLEOTIDE SEQUENCE [LARGE SCALE GENOMIC DNA]</scope>
    <source>
        <strain evidence="5">CBS 568.67</strain>
    </source>
</reference>
<dbReference type="Gene3D" id="1.10.10.10">
    <property type="entry name" value="Winged helix-like DNA-binding domain superfamily/Winged helix DNA-binding domain"/>
    <property type="match status" value="1"/>
</dbReference>
<keyword evidence="1" id="KW-0472">Membrane</keyword>
<evidence type="ECO:0000313" key="4">
    <source>
        <dbReference type="EMBL" id="KAF0692447.1"/>
    </source>
</evidence>
<feature type="transmembrane region" description="Helical" evidence="1">
    <location>
        <begin position="41"/>
        <end position="64"/>
    </location>
</feature>
<dbReference type="InterPro" id="IPR036388">
    <property type="entry name" value="WH-like_DNA-bd_sf"/>
</dbReference>
<dbReference type="Pfam" id="PF07714">
    <property type="entry name" value="PK_Tyr_Ser-Thr"/>
    <property type="match status" value="1"/>
</dbReference>
<evidence type="ECO:0000313" key="5">
    <source>
        <dbReference type="EMBL" id="VFT93250.1"/>
    </source>
</evidence>
<feature type="domain" description="DEP" evidence="3">
    <location>
        <begin position="625"/>
        <end position="685"/>
    </location>
</feature>
<evidence type="ECO:0000259" key="3">
    <source>
        <dbReference type="PROSITE" id="PS50186"/>
    </source>
</evidence>
<dbReference type="AlphaFoldDB" id="A0A485L5J4"/>
<dbReference type="InterPro" id="IPR008271">
    <property type="entry name" value="Ser/Thr_kinase_AS"/>
</dbReference>
<feature type="transmembrane region" description="Helical" evidence="1">
    <location>
        <begin position="241"/>
        <end position="264"/>
    </location>
</feature>
<dbReference type="InterPro" id="IPR011009">
    <property type="entry name" value="Kinase-like_dom_sf"/>
</dbReference>
<dbReference type="InterPro" id="IPR000719">
    <property type="entry name" value="Prot_kinase_dom"/>
</dbReference>
<evidence type="ECO:0000313" key="6">
    <source>
        <dbReference type="Proteomes" id="UP000332933"/>
    </source>
</evidence>
<keyword evidence="1" id="KW-1133">Transmembrane helix</keyword>
<dbReference type="EMBL" id="VJMH01005882">
    <property type="protein sequence ID" value="KAF0692447.1"/>
    <property type="molecule type" value="Genomic_DNA"/>
</dbReference>
<dbReference type="OrthoDB" id="10261027at2759"/>
<accession>A0A485L5J4</accession>
<feature type="transmembrane region" description="Helical" evidence="1">
    <location>
        <begin position="179"/>
        <end position="204"/>
    </location>
</feature>
<dbReference type="Gene3D" id="1.10.510.10">
    <property type="entry name" value="Transferase(Phosphotransferase) domain 1"/>
    <property type="match status" value="1"/>
</dbReference>
<dbReference type="GO" id="GO:0004674">
    <property type="term" value="F:protein serine/threonine kinase activity"/>
    <property type="evidence" value="ECO:0007669"/>
    <property type="project" value="TreeGrafter"/>
</dbReference>
<name>A0A485L5J4_9STRA</name>
<dbReference type="PANTHER" id="PTHR44329">
    <property type="entry name" value="SERINE/THREONINE-PROTEIN KINASE TNNI3K-RELATED"/>
    <property type="match status" value="1"/>
</dbReference>
<gene>
    <name evidence="5" type="primary">Aste57867_16476</name>
    <name evidence="4" type="ORF">As57867_016419</name>
    <name evidence="5" type="ORF">ASTE57867_16476</name>
</gene>
<dbReference type="PROSITE" id="PS50186">
    <property type="entry name" value="DEP"/>
    <property type="match status" value="1"/>
</dbReference>
<dbReference type="GO" id="GO:0035556">
    <property type="term" value="P:intracellular signal transduction"/>
    <property type="evidence" value="ECO:0007669"/>
    <property type="project" value="InterPro"/>
</dbReference>
<feature type="domain" description="Protein kinase" evidence="2">
    <location>
        <begin position="317"/>
        <end position="588"/>
    </location>
</feature>
<evidence type="ECO:0000256" key="1">
    <source>
        <dbReference type="SAM" id="Phobius"/>
    </source>
</evidence>
<feature type="transmembrane region" description="Helical" evidence="1">
    <location>
        <begin position="216"/>
        <end position="235"/>
    </location>
</feature>
<keyword evidence="1" id="KW-0812">Transmembrane</keyword>
<dbReference type="SMART" id="SM00220">
    <property type="entry name" value="S_TKc"/>
    <property type="match status" value="1"/>
</dbReference>
<feature type="transmembrane region" description="Helical" evidence="1">
    <location>
        <begin position="154"/>
        <end position="173"/>
    </location>
</feature>
<dbReference type="Proteomes" id="UP000332933">
    <property type="component" value="Unassembled WGS sequence"/>
</dbReference>
<dbReference type="EMBL" id="CAADRA010005903">
    <property type="protein sequence ID" value="VFT93250.1"/>
    <property type="molecule type" value="Genomic_DNA"/>
</dbReference>
<feature type="transmembrane region" description="Helical" evidence="1">
    <location>
        <begin position="90"/>
        <end position="111"/>
    </location>
</feature>
<dbReference type="InterPro" id="IPR000591">
    <property type="entry name" value="DEP_dom"/>
</dbReference>
<proteinExistence type="predicted"/>
<organism evidence="5 6">
    <name type="scientific">Aphanomyces stellatus</name>
    <dbReference type="NCBI Taxonomy" id="120398"/>
    <lineage>
        <taxon>Eukaryota</taxon>
        <taxon>Sar</taxon>
        <taxon>Stramenopiles</taxon>
        <taxon>Oomycota</taxon>
        <taxon>Saprolegniomycetes</taxon>
        <taxon>Saprolegniales</taxon>
        <taxon>Verrucalvaceae</taxon>
        <taxon>Aphanomyces</taxon>
    </lineage>
</organism>